<dbReference type="SUPFAM" id="SSF46609">
    <property type="entry name" value="Fe,Mn superoxide dismutase (SOD), N-terminal domain"/>
    <property type="match status" value="1"/>
</dbReference>
<dbReference type="EMBL" id="KV453928">
    <property type="protein sequence ID" value="ODV74118.1"/>
    <property type="molecule type" value="Genomic_DNA"/>
</dbReference>
<reference evidence="3" key="1">
    <citation type="submission" date="2014-12" db="EMBL/GenBank/DDBJ databases">
        <authorList>
            <person name="Jaenicke S."/>
        </authorList>
    </citation>
    <scope>NUCLEOTIDE SEQUENCE [LARGE SCALE GENOMIC DNA]</scope>
    <source>
        <strain evidence="3">CBS1600</strain>
    </source>
</reference>
<dbReference type="RefSeq" id="XP_020067906.1">
    <property type="nucleotide sequence ID" value="XM_020215991.1"/>
</dbReference>
<dbReference type="EMBL" id="CDQK01000004">
    <property type="protein sequence ID" value="CEP23327.1"/>
    <property type="molecule type" value="Genomic_DNA"/>
</dbReference>
<dbReference type="GO" id="GO:0046872">
    <property type="term" value="F:metal ion binding"/>
    <property type="evidence" value="ECO:0007669"/>
    <property type="project" value="InterPro"/>
</dbReference>
<keyword evidence="7" id="KW-1185">Reference proteome</keyword>
<evidence type="ECO:0000313" key="3">
    <source>
        <dbReference type="EMBL" id="CEP23327.1"/>
    </source>
</evidence>
<dbReference type="AlphaFoldDB" id="A0A1E4RUB2"/>
<dbReference type="EMBL" id="KV453949">
    <property type="protein sequence ID" value="ODV70867.1"/>
    <property type="molecule type" value="Genomic_DNA"/>
</dbReference>
<dbReference type="SUPFAM" id="SSF54719">
    <property type="entry name" value="Fe,Mn superoxide dismutase (SOD), C-terminal domain"/>
    <property type="match status" value="1"/>
</dbReference>
<reference evidence="4 7" key="3">
    <citation type="journal article" date="2016" name="Proc. Natl. Acad. Sci. U.S.A.">
        <title>Comparative genomics of biotechnologically important yeasts.</title>
        <authorList>
            <person name="Riley R."/>
            <person name="Haridas S."/>
            <person name="Wolfe K.H."/>
            <person name="Lopes M.R."/>
            <person name="Hittinger C.T."/>
            <person name="Goeker M."/>
            <person name="Salamov A.A."/>
            <person name="Wisecaver J.H."/>
            <person name="Long T.M."/>
            <person name="Calvey C.H."/>
            <person name="Aerts A.L."/>
            <person name="Barry K.W."/>
            <person name="Choi C."/>
            <person name="Clum A."/>
            <person name="Coughlan A.Y."/>
            <person name="Deshpande S."/>
            <person name="Douglass A.P."/>
            <person name="Hanson S.J."/>
            <person name="Klenk H.-P."/>
            <person name="LaButti K.M."/>
            <person name="Lapidus A."/>
            <person name="Lindquist E.A."/>
            <person name="Lipzen A.M."/>
            <person name="Meier-Kolthoff J.P."/>
            <person name="Ohm R.A."/>
            <person name="Otillar R.P."/>
            <person name="Pangilinan J.L."/>
            <person name="Peng Y."/>
            <person name="Rokas A."/>
            <person name="Rosa C.A."/>
            <person name="Scheuner C."/>
            <person name="Sibirny A.A."/>
            <person name="Slot J.C."/>
            <person name="Stielow J.B."/>
            <person name="Sun H."/>
            <person name="Kurtzman C.P."/>
            <person name="Blackwell M."/>
            <person name="Grigoriev I.V."/>
            <person name="Jeffries T.W."/>
        </authorList>
    </citation>
    <scope>NUCLEOTIDE SEQUENCE [LARGE SCALE GENOMIC DNA]</scope>
    <source>
        <strain evidence="7">ATCC 18201 / CBS 1600 / BCRC 20928 / JCM 3617 / NBRC 0987 / NRRL Y-1542</strain>
        <strain evidence="4">NRRL Y-1542</strain>
    </source>
</reference>
<sequence>MFLRQSRRLLHTVPRLPVSQLPGLYSPLGFQTAWTDYQQFLTTRLTELTAGTADETRFPFYIAQVTSKDQTKQKVFNVASQAHNNHFFFQQLTSPENNHTRPSRQLEQRINEQFGSLEGLGKVFVDASDAVVGQGWLFLAERADKQLEVLALNNSGSPYQFNANQGIDLNGPVGKDDFQLLESIKQDLKEGIQDFTFPLIGISLWDQSYLIDYGLNGKKEYIKKVFDSLNWDVINSRVFKL</sequence>
<dbReference type="PANTHER" id="PTHR43595">
    <property type="entry name" value="37S RIBOSOMAL PROTEIN S26, MITOCHONDRIAL"/>
    <property type="match status" value="1"/>
</dbReference>
<dbReference type="InterPro" id="IPR019832">
    <property type="entry name" value="Mn/Fe_SOD_C"/>
</dbReference>
<evidence type="ECO:0000256" key="1">
    <source>
        <dbReference type="ARBA" id="ARBA00037226"/>
    </source>
</evidence>
<protein>
    <submittedName>
        <fullName evidence="4">Manganese and iron superoxide dismutase</fullName>
    </submittedName>
</protein>
<dbReference type="GeneID" id="30990387"/>
<reference evidence="6" key="2">
    <citation type="journal article" date="2015" name="J. Biotechnol.">
        <title>The structure of the Cyberlindnera jadinii genome and its relation to Candida utilis analyzed by the occurrence of single nucleotide polymorphisms.</title>
        <authorList>
            <person name="Rupp O."/>
            <person name="Brinkrolf K."/>
            <person name="Buerth C."/>
            <person name="Kunigo M."/>
            <person name="Schneider J."/>
            <person name="Jaenicke S."/>
            <person name="Goesmann A."/>
            <person name="Puehler A."/>
            <person name="Jaeger K.-E."/>
            <person name="Ernst J.F."/>
        </authorList>
    </citation>
    <scope>NUCLEOTIDE SEQUENCE [LARGE SCALE GENOMIC DNA]</scope>
    <source>
        <strain evidence="6">ATCC 18201 / CBS 1600 / BCRC 20928 / JCM 3617 / NBRC 0987 / NRRL Y-1542</strain>
    </source>
</reference>
<evidence type="ECO:0000313" key="4">
    <source>
        <dbReference type="EMBL" id="ODV70867.1"/>
    </source>
</evidence>
<organism evidence="4 7">
    <name type="scientific">Cyberlindnera jadinii (strain ATCC 18201 / CBS 1600 / BCRC 20928 / JCM 3617 / NBRC 0987 / NRRL Y-1542)</name>
    <name type="common">Torula yeast</name>
    <name type="synonym">Candida utilis</name>
    <dbReference type="NCBI Taxonomy" id="983966"/>
    <lineage>
        <taxon>Eukaryota</taxon>
        <taxon>Fungi</taxon>
        <taxon>Dikarya</taxon>
        <taxon>Ascomycota</taxon>
        <taxon>Saccharomycotina</taxon>
        <taxon>Saccharomycetes</taxon>
        <taxon>Phaffomycetales</taxon>
        <taxon>Phaffomycetaceae</taxon>
        <taxon>Cyberlindnera</taxon>
    </lineage>
</organism>
<dbReference type="Gene3D" id="3.55.40.20">
    <property type="entry name" value="Iron/manganese superoxide dismutase, C-terminal domain"/>
    <property type="match status" value="1"/>
</dbReference>
<evidence type="ECO:0000259" key="2">
    <source>
        <dbReference type="Pfam" id="PF02777"/>
    </source>
</evidence>
<dbReference type="InterPro" id="IPR036324">
    <property type="entry name" value="Mn/Fe_SOD_N_sf"/>
</dbReference>
<evidence type="ECO:0000313" key="6">
    <source>
        <dbReference type="Proteomes" id="UP000038830"/>
    </source>
</evidence>
<dbReference type="GO" id="GO:0005737">
    <property type="term" value="C:cytoplasm"/>
    <property type="evidence" value="ECO:0007669"/>
    <property type="project" value="TreeGrafter"/>
</dbReference>
<dbReference type="GO" id="GO:0004784">
    <property type="term" value="F:superoxide dismutase activity"/>
    <property type="evidence" value="ECO:0007669"/>
    <property type="project" value="InterPro"/>
</dbReference>
<dbReference type="STRING" id="983966.A0A1E4RUB2"/>
<dbReference type="Proteomes" id="UP000094389">
    <property type="component" value="Unassembled WGS sequence"/>
</dbReference>
<comment type="function">
    <text evidence="1">Component of the mitochondrial ribosome (mitoribosome), a dedicated translation machinery responsible for the synthesis of mitochondrial genome-encoded proteins, including at least some of the essential transmembrane subunits of the mitochondrial respiratory chain. The mitoribosomes are attached to the mitochondrial inner membrane and translation products are cotranslationally integrated into the membrane.</text>
</comment>
<dbReference type="Proteomes" id="UP000038830">
    <property type="component" value="Unassembled WGS sequence"/>
</dbReference>
<accession>A0A1E4RUB2</accession>
<feature type="domain" description="Manganese/iron superoxide dismutase C-terminal" evidence="2">
    <location>
        <begin position="102"/>
        <end position="162"/>
    </location>
</feature>
<proteinExistence type="predicted"/>
<accession>A0A0H5C676</accession>
<evidence type="ECO:0000313" key="5">
    <source>
        <dbReference type="EMBL" id="ODV74118.1"/>
    </source>
</evidence>
<name>A0A1E4RUB2_CYBJN</name>
<dbReference type="OrthoDB" id="275227at2759"/>
<evidence type="ECO:0000313" key="7">
    <source>
        <dbReference type="Proteomes" id="UP000094389"/>
    </source>
</evidence>
<gene>
    <name evidence="3" type="ORF">BN1211_3887</name>
    <name evidence="5" type="ORF">CYBJADRAFT_166856</name>
    <name evidence="4" type="ORF">CYBJADRAFT_169926</name>
</gene>
<dbReference type="PANTHER" id="PTHR43595:SF2">
    <property type="entry name" value="SMALL RIBOSOMAL SUBUNIT PROTEIN MS42"/>
    <property type="match status" value="1"/>
</dbReference>
<dbReference type="Pfam" id="PF02777">
    <property type="entry name" value="Sod_Fe_C"/>
    <property type="match status" value="2"/>
</dbReference>
<dbReference type="InterPro" id="IPR036314">
    <property type="entry name" value="SOD_C_sf"/>
</dbReference>
<feature type="domain" description="Manganese/iron superoxide dismutase C-terminal" evidence="2">
    <location>
        <begin position="192"/>
        <end position="237"/>
    </location>
</feature>